<dbReference type="Gene3D" id="3.40.1010.10">
    <property type="entry name" value="Cobalt-precorrin-4 Transmethylase, Domain 1"/>
    <property type="match status" value="1"/>
</dbReference>
<dbReference type="GO" id="GO:0032259">
    <property type="term" value="P:methylation"/>
    <property type="evidence" value="ECO:0007669"/>
    <property type="project" value="UniProtKB-KW"/>
</dbReference>
<dbReference type="InterPro" id="IPR000878">
    <property type="entry name" value="4pyrrol_Mease"/>
</dbReference>
<evidence type="ECO:0000256" key="1">
    <source>
        <dbReference type="ARBA" id="ARBA00022490"/>
    </source>
</evidence>
<evidence type="ECO:0000256" key="2">
    <source>
        <dbReference type="ARBA" id="ARBA00022552"/>
    </source>
</evidence>
<dbReference type="GO" id="GO:0006364">
    <property type="term" value="P:rRNA processing"/>
    <property type="evidence" value="ECO:0007669"/>
    <property type="project" value="UniProtKB-KW"/>
</dbReference>
<keyword evidence="1" id="KW-0963">Cytoplasm</keyword>
<proteinExistence type="predicted"/>
<organism evidence="7 8">
    <name type="scientific">Pseudaquabacterium pictum</name>
    <dbReference type="NCBI Taxonomy" id="2315236"/>
    <lineage>
        <taxon>Bacteria</taxon>
        <taxon>Pseudomonadati</taxon>
        <taxon>Pseudomonadota</taxon>
        <taxon>Betaproteobacteria</taxon>
        <taxon>Burkholderiales</taxon>
        <taxon>Sphaerotilaceae</taxon>
        <taxon>Pseudaquabacterium</taxon>
    </lineage>
</organism>
<dbReference type="EMBL" id="BJCL01000006">
    <property type="protein sequence ID" value="GCL63504.1"/>
    <property type="molecule type" value="Genomic_DNA"/>
</dbReference>
<dbReference type="InterPro" id="IPR008189">
    <property type="entry name" value="rRNA_ssu_MeTfrase_I"/>
</dbReference>
<evidence type="ECO:0000313" key="8">
    <source>
        <dbReference type="Proteomes" id="UP000301751"/>
    </source>
</evidence>
<dbReference type="Proteomes" id="UP000301751">
    <property type="component" value="Unassembled WGS sequence"/>
</dbReference>
<accession>A0A480APM9</accession>
<dbReference type="InterPro" id="IPR035996">
    <property type="entry name" value="4pyrrol_Methylase_sf"/>
</dbReference>
<dbReference type="PANTHER" id="PTHR46111:SF2">
    <property type="entry name" value="SAM-DEPENDENT METHYLTRANSFERASE"/>
    <property type="match status" value="1"/>
</dbReference>
<evidence type="ECO:0000256" key="4">
    <source>
        <dbReference type="ARBA" id="ARBA00022679"/>
    </source>
</evidence>
<keyword evidence="3" id="KW-0489">Methyltransferase</keyword>
<comment type="caution">
    <text evidence="7">The sequence shown here is derived from an EMBL/GenBank/DDBJ whole genome shotgun (WGS) entry which is preliminary data.</text>
</comment>
<evidence type="ECO:0000313" key="7">
    <source>
        <dbReference type="EMBL" id="GCL63504.1"/>
    </source>
</evidence>
<gene>
    <name evidence="7" type="ORF">AQPW35_25850</name>
</gene>
<dbReference type="Pfam" id="PF00590">
    <property type="entry name" value="TP_methylase"/>
    <property type="match status" value="1"/>
</dbReference>
<dbReference type="AlphaFoldDB" id="A0A480APM9"/>
<dbReference type="OrthoDB" id="7061662at2"/>
<dbReference type="RefSeq" id="WP_137733251.1">
    <property type="nucleotide sequence ID" value="NZ_BJCL01000006.1"/>
</dbReference>
<keyword evidence="8" id="KW-1185">Reference proteome</keyword>
<sequence>MTVQPGRLLLVPNTLDLGTETEVPLDTVLPQAVIAQAAALGHWVCENAKTTRALLKRVQALVPLAQPLQQIQITELPRPAKGGGRPSAPPDLRPLLAPALAGHDVGLLSEAGLPAVADPGAALVQAAHALGLVVVPLSGPTSLLLALAASGLNGQSFAFVGYLPVEPAARAARIRDLEALSRRQQQTQIAIETPYRNDALLAALVQHLQPTTRLAVASGLTLPGARCETRSVADWRAAGTAVLGGRLPAVFSWLAG</sequence>
<evidence type="ECO:0000256" key="3">
    <source>
        <dbReference type="ARBA" id="ARBA00022603"/>
    </source>
</evidence>
<keyword evidence="5" id="KW-0949">S-adenosyl-L-methionine</keyword>
<dbReference type="CDD" id="cd11649">
    <property type="entry name" value="RsmI_like"/>
    <property type="match status" value="1"/>
</dbReference>
<dbReference type="GO" id="GO:0008168">
    <property type="term" value="F:methyltransferase activity"/>
    <property type="evidence" value="ECO:0007669"/>
    <property type="project" value="UniProtKB-KW"/>
</dbReference>
<evidence type="ECO:0000256" key="5">
    <source>
        <dbReference type="ARBA" id="ARBA00022691"/>
    </source>
</evidence>
<keyword evidence="4" id="KW-0808">Transferase</keyword>
<dbReference type="Gene3D" id="3.30.950.10">
    <property type="entry name" value="Methyltransferase, Cobalt-precorrin-4 Transmethylase, Domain 2"/>
    <property type="match status" value="1"/>
</dbReference>
<dbReference type="InterPro" id="IPR014776">
    <property type="entry name" value="4pyrrole_Mease_sub2"/>
</dbReference>
<feature type="domain" description="Tetrapyrrole methylase" evidence="6">
    <location>
        <begin position="96"/>
        <end position="228"/>
    </location>
</feature>
<dbReference type="SUPFAM" id="SSF53790">
    <property type="entry name" value="Tetrapyrrole methylase"/>
    <property type="match status" value="1"/>
</dbReference>
<keyword evidence="2" id="KW-0698">rRNA processing</keyword>
<dbReference type="PANTHER" id="PTHR46111">
    <property type="entry name" value="RIBOSOMAL RNA SMALL SUBUNIT METHYLTRANSFERASE I"/>
    <property type="match status" value="1"/>
</dbReference>
<evidence type="ECO:0000259" key="6">
    <source>
        <dbReference type="Pfam" id="PF00590"/>
    </source>
</evidence>
<name>A0A480APM9_9BURK</name>
<reference evidence="8" key="1">
    <citation type="submission" date="2019-03" db="EMBL/GenBank/DDBJ databases">
        <title>Aquabacterium pictum sp.nov., the first bacteriochlorophyll a-containing freshwater bacterium in the genus Aquabacterium of the class Betaproteobacteria.</title>
        <authorList>
            <person name="Hirose S."/>
            <person name="Tank M."/>
            <person name="Hara E."/>
            <person name="Tamaki H."/>
            <person name="Takaichi S."/>
            <person name="Haruta S."/>
            <person name="Hanada S."/>
        </authorList>
    </citation>
    <scope>NUCLEOTIDE SEQUENCE [LARGE SCALE GENOMIC DNA]</scope>
    <source>
        <strain evidence="8">W35</strain>
    </source>
</reference>
<protein>
    <recommendedName>
        <fullName evidence="6">Tetrapyrrole methylase domain-containing protein</fullName>
    </recommendedName>
</protein>
<dbReference type="InterPro" id="IPR014777">
    <property type="entry name" value="4pyrrole_Mease_sub1"/>
</dbReference>